<dbReference type="RefSeq" id="WP_228397698.1">
    <property type="nucleotide sequence ID" value="NZ_JADRCP010000001.1"/>
</dbReference>
<feature type="transmembrane region" description="Helical" evidence="1">
    <location>
        <begin position="68"/>
        <end position="91"/>
    </location>
</feature>
<reference evidence="4 6" key="1">
    <citation type="submission" date="2020-11" db="EMBL/GenBank/DDBJ databases">
        <title>Insectihabitans protaetiae gen. nov. sp. nov. and Insectihabitans allomyrinae sp. nov., isolated from larvae of Protaetia brevitarsis seulensis and Allomyrina dichotoma, respectively.</title>
        <authorList>
            <person name="Lee S.D."/>
            <person name="Byeon Y.-S."/>
            <person name="Kim S.-M."/>
            <person name="Yang H.L."/>
            <person name="Kim I.S."/>
        </authorList>
    </citation>
    <scope>NUCLEOTIDE SEQUENCE</scope>
    <source>
        <strain evidence="4">CWB-B4</strain>
        <strain evidence="3 6">CWB-B43</strain>
    </source>
</reference>
<comment type="caution">
    <text evidence="4">The sequence shown here is derived from an EMBL/GenBank/DDBJ whole genome shotgun (WGS) entry which is preliminary data.</text>
</comment>
<dbReference type="EMBL" id="JADRCQ010000001">
    <property type="protein sequence ID" value="MBK5072662.1"/>
    <property type="molecule type" value="Genomic_DNA"/>
</dbReference>
<name>A0A9D7FX87_9GAMM</name>
<evidence type="ECO:0000256" key="1">
    <source>
        <dbReference type="SAM" id="Phobius"/>
    </source>
</evidence>
<evidence type="ECO:0000313" key="4">
    <source>
        <dbReference type="EMBL" id="MBK5175971.1"/>
    </source>
</evidence>
<keyword evidence="6" id="KW-1185">Reference proteome</keyword>
<feature type="transmembrane region" description="Helical" evidence="1">
    <location>
        <begin position="196"/>
        <end position="218"/>
    </location>
</feature>
<dbReference type="Proteomes" id="UP001296969">
    <property type="component" value="Unassembled WGS sequence"/>
</dbReference>
<feature type="transmembrane region" description="Helical" evidence="1">
    <location>
        <begin position="9"/>
        <end position="29"/>
    </location>
</feature>
<feature type="transmembrane region" description="Helical" evidence="1">
    <location>
        <begin position="35"/>
        <end position="56"/>
    </location>
</feature>
<evidence type="ECO:0000259" key="2">
    <source>
        <dbReference type="Pfam" id="PF14358"/>
    </source>
</evidence>
<accession>A0A9D7FX87</accession>
<dbReference type="Pfam" id="PF14358">
    <property type="entry name" value="DUF4405"/>
    <property type="match status" value="1"/>
</dbReference>
<evidence type="ECO:0000313" key="6">
    <source>
        <dbReference type="Proteomes" id="UP001296969"/>
    </source>
</evidence>
<protein>
    <submittedName>
        <fullName evidence="4">DUF4405 domain-containing protein</fullName>
    </submittedName>
</protein>
<keyword evidence="1" id="KW-0472">Membrane</keyword>
<dbReference type="EMBL" id="JADRCP010000001">
    <property type="protein sequence ID" value="MBK5175971.1"/>
    <property type="molecule type" value="Genomic_DNA"/>
</dbReference>
<keyword evidence="1" id="KW-1133">Transmembrane helix</keyword>
<organism evidence="4 5">
    <name type="scientific">Limnobaculum xujianqingii</name>
    <dbReference type="NCBI Taxonomy" id="2738837"/>
    <lineage>
        <taxon>Bacteria</taxon>
        <taxon>Pseudomonadati</taxon>
        <taxon>Pseudomonadota</taxon>
        <taxon>Gammaproteobacteria</taxon>
        <taxon>Enterobacterales</taxon>
        <taxon>Budviciaceae</taxon>
        <taxon>Limnobaculum</taxon>
    </lineage>
</organism>
<proteinExistence type="predicted"/>
<dbReference type="AlphaFoldDB" id="A0A9D7FX87"/>
<dbReference type="Proteomes" id="UP000807542">
    <property type="component" value="Unassembled WGS sequence"/>
</dbReference>
<gene>
    <name evidence="4" type="ORF">I2492_06505</name>
    <name evidence="3" type="ORF">I2493_06505</name>
</gene>
<evidence type="ECO:0000313" key="3">
    <source>
        <dbReference type="EMBL" id="MBK5072662.1"/>
    </source>
</evidence>
<feature type="transmembrane region" description="Helical" evidence="1">
    <location>
        <begin position="150"/>
        <end position="171"/>
    </location>
</feature>
<feature type="transmembrane region" description="Helical" evidence="1">
    <location>
        <begin position="111"/>
        <end position="129"/>
    </location>
</feature>
<sequence>MRRKYQCQVLSDVVMLFILLSLMGFHLWSEYIHEWLGTILFLMVMLHVGLNTHWLQKLFQGEYCAFRLLQLSINALLLLLFLSAVISGVMLSRHLLPDLVIHSSSDLVRKVHMASVHWLQIIIALHLGIHWRMLANFFCKIWHISPVSVLITRILPLIFSAIAVYGIYAFIQRERLPYLLFQVDFAFFDFDESMFLFYWDFFAITLSGAYLSQILIWLMTFRQPVRR</sequence>
<dbReference type="InterPro" id="IPR025517">
    <property type="entry name" value="DUF4405"/>
</dbReference>
<feature type="domain" description="Flavinylation-associated cytochrome" evidence="2">
    <location>
        <begin position="73"/>
        <end position="131"/>
    </location>
</feature>
<keyword evidence="1" id="KW-0812">Transmembrane</keyword>
<evidence type="ECO:0000313" key="5">
    <source>
        <dbReference type="Proteomes" id="UP000807542"/>
    </source>
</evidence>